<dbReference type="EMBL" id="BIFS01000002">
    <property type="protein sequence ID" value="GCE22922.1"/>
    <property type="molecule type" value="Genomic_DNA"/>
</dbReference>
<dbReference type="AlphaFoldDB" id="A0A402AUY7"/>
<proteinExistence type="predicted"/>
<comment type="caution">
    <text evidence="1">The sequence shown here is derived from an EMBL/GenBank/DDBJ whole genome shotgun (WGS) entry which is preliminary data.</text>
</comment>
<organism evidence="1 2">
    <name type="scientific">Dictyobacter kobayashii</name>
    <dbReference type="NCBI Taxonomy" id="2014872"/>
    <lineage>
        <taxon>Bacteria</taxon>
        <taxon>Bacillati</taxon>
        <taxon>Chloroflexota</taxon>
        <taxon>Ktedonobacteria</taxon>
        <taxon>Ktedonobacterales</taxon>
        <taxon>Dictyobacteraceae</taxon>
        <taxon>Dictyobacter</taxon>
    </lineage>
</organism>
<keyword evidence="2" id="KW-1185">Reference proteome</keyword>
<name>A0A402AUY7_9CHLR</name>
<protein>
    <submittedName>
        <fullName evidence="1">Uncharacterized protein</fullName>
    </submittedName>
</protein>
<accession>A0A402AUY7</accession>
<evidence type="ECO:0000313" key="1">
    <source>
        <dbReference type="EMBL" id="GCE22922.1"/>
    </source>
</evidence>
<evidence type="ECO:0000313" key="2">
    <source>
        <dbReference type="Proteomes" id="UP000287188"/>
    </source>
</evidence>
<sequence length="81" mass="8433">MQILASLLVSLLLLLPAAVVVMVTMVVVVMFTTIEIPAIKVSAHIGAAEEKGPAIWAIVAVAHPTSGSEQAAQGGEKYNHE</sequence>
<dbReference type="RefSeq" id="WP_126556413.1">
    <property type="nucleotide sequence ID" value="NZ_BIFS01000002.1"/>
</dbReference>
<reference evidence="2" key="1">
    <citation type="submission" date="2018-12" db="EMBL/GenBank/DDBJ databases">
        <title>Tengunoibacter tsumagoiensis gen. nov., sp. nov., Dictyobacter kobayashii sp. nov., D. alpinus sp. nov., and D. joshuensis sp. nov. and description of Dictyobacteraceae fam. nov. within the order Ktedonobacterales isolated from Tengu-no-mugimeshi.</title>
        <authorList>
            <person name="Wang C.M."/>
            <person name="Zheng Y."/>
            <person name="Sakai Y."/>
            <person name="Toyoda A."/>
            <person name="Minakuchi Y."/>
            <person name="Abe K."/>
            <person name="Yokota A."/>
            <person name="Yabe S."/>
        </authorList>
    </citation>
    <scope>NUCLEOTIDE SEQUENCE [LARGE SCALE GENOMIC DNA]</scope>
    <source>
        <strain evidence="2">Uno11</strain>
    </source>
</reference>
<dbReference type="Proteomes" id="UP000287188">
    <property type="component" value="Unassembled WGS sequence"/>
</dbReference>
<gene>
    <name evidence="1" type="ORF">KDK_67220</name>
</gene>